<comment type="function">
    <text evidence="12">Plays a role as an effector of the ADP-ribosylation factor-like protein 2, ARL2.</text>
</comment>
<dbReference type="GO" id="GO:0005758">
    <property type="term" value="C:mitochondrial intermembrane space"/>
    <property type="evidence" value="ECO:0007669"/>
    <property type="project" value="UniProtKB-SubCell"/>
</dbReference>
<evidence type="ECO:0000259" key="13">
    <source>
        <dbReference type="Pfam" id="PF11527"/>
    </source>
</evidence>
<evidence type="ECO:0000256" key="11">
    <source>
        <dbReference type="ARBA" id="ARBA00023273"/>
    </source>
</evidence>
<comment type="similarity">
    <text evidence="4 12">Belongs to the ARL2BP family.</text>
</comment>
<proteinExistence type="inferred from homology"/>
<dbReference type="InterPro" id="IPR023379">
    <property type="entry name" value="BART_dom"/>
</dbReference>
<evidence type="ECO:0000256" key="6">
    <source>
        <dbReference type="ARBA" id="ARBA00022490"/>
    </source>
</evidence>
<evidence type="ECO:0000313" key="14">
    <source>
        <dbReference type="EMBL" id="JAP41342.1"/>
    </source>
</evidence>
<keyword evidence="8 12" id="KW-0496">Mitochondrion</keyword>
<dbReference type="Gene3D" id="1.20.1520.10">
    <property type="entry name" value="ADP-ribosylation factor-like 2-binding protein, domain"/>
    <property type="match status" value="1"/>
</dbReference>
<keyword evidence="11 12" id="KW-0966">Cell projection</keyword>
<dbReference type="PANTHER" id="PTHR15487:SF4">
    <property type="entry name" value="ADP-RIBOSYLATION FACTOR-LIKE PROTEIN 2-BINDING PROTEIN"/>
    <property type="match status" value="1"/>
</dbReference>
<dbReference type="GO" id="GO:0051457">
    <property type="term" value="P:maintenance of protein location in nucleus"/>
    <property type="evidence" value="ECO:0007669"/>
    <property type="project" value="TreeGrafter"/>
</dbReference>
<dbReference type="Pfam" id="PF11527">
    <property type="entry name" value="ARL2_Bind_BART"/>
    <property type="match status" value="1"/>
</dbReference>
<dbReference type="GO" id="GO:0005929">
    <property type="term" value="C:cilium"/>
    <property type="evidence" value="ECO:0007669"/>
    <property type="project" value="UniProtKB-UniRule"/>
</dbReference>
<gene>
    <name evidence="14" type="primary">AR2BP</name>
    <name evidence="14" type="ORF">TR82714</name>
</gene>
<dbReference type="PANTHER" id="PTHR15487">
    <property type="entry name" value="ADP-RIBOSYLATION FACTOR-LIKE PROTEIN 2-BINDING PROTEIN"/>
    <property type="match status" value="1"/>
</dbReference>
<name>A0A0X3P045_SCHSO</name>
<dbReference type="GO" id="GO:0005634">
    <property type="term" value="C:nucleus"/>
    <property type="evidence" value="ECO:0007669"/>
    <property type="project" value="UniProtKB-SubCell"/>
</dbReference>
<dbReference type="AlphaFoldDB" id="A0A0X3P045"/>
<keyword evidence="6 12" id="KW-0963">Cytoplasm</keyword>
<sequence length="190" mass="21566">MYSGDSKPQSLASTPPDDEEEVIFASNEPTSDFDVVVGHLEDIMISDEFQTIQDNFIKQHCELFEDIDENKLCYTEIHNKYVLTVESFLENELRKKLPDFSMKEFIAEVGNKNDALDGEVFEMLITFTDFMAFKELMIDYKKSLHGVSTEFLLSNAYACHPGELDPINIFRGDLTKLTASQTVAGGHESE</sequence>
<keyword evidence="7 12" id="KW-0969">Cilium</keyword>
<feature type="domain" description="BART" evidence="13">
    <location>
        <begin position="32"/>
        <end position="145"/>
    </location>
</feature>
<evidence type="ECO:0000256" key="8">
    <source>
        <dbReference type="ARBA" id="ARBA00023128"/>
    </source>
</evidence>
<evidence type="ECO:0000256" key="3">
    <source>
        <dbReference type="ARBA" id="ARBA00004300"/>
    </source>
</evidence>
<evidence type="ECO:0000256" key="4">
    <source>
        <dbReference type="ARBA" id="ARBA00009880"/>
    </source>
</evidence>
<evidence type="ECO:0000256" key="9">
    <source>
        <dbReference type="ARBA" id="ARBA00023212"/>
    </source>
</evidence>
<dbReference type="InterPro" id="IPR038849">
    <property type="entry name" value="ARL2BP"/>
</dbReference>
<evidence type="ECO:0000256" key="1">
    <source>
        <dbReference type="ARBA" id="ARBA00004120"/>
    </source>
</evidence>
<keyword evidence="9 12" id="KW-0206">Cytoskeleton</keyword>
<evidence type="ECO:0000256" key="2">
    <source>
        <dbReference type="ARBA" id="ARBA00004123"/>
    </source>
</evidence>
<evidence type="ECO:0000256" key="12">
    <source>
        <dbReference type="RuleBase" id="RU367099"/>
    </source>
</evidence>
<keyword evidence="10 12" id="KW-0539">Nucleus</keyword>
<dbReference type="InterPro" id="IPR042541">
    <property type="entry name" value="BART_sf"/>
</dbReference>
<reference evidence="14" key="1">
    <citation type="submission" date="2016-01" db="EMBL/GenBank/DDBJ databases">
        <title>Reference transcriptome for the parasite Schistocephalus solidus: insights into the molecular evolution of parasitism.</title>
        <authorList>
            <person name="Hebert F.O."/>
            <person name="Grambauer S."/>
            <person name="Barber I."/>
            <person name="Landry C.R."/>
            <person name="Aubin-Horth N."/>
        </authorList>
    </citation>
    <scope>NUCLEOTIDE SEQUENCE</scope>
</reference>
<accession>A0A0X3P045</accession>
<comment type="subcellular location">
    <subcellularLocation>
        <location evidence="1 12">Cytoplasm</location>
        <location evidence="1 12">Cytoskeleton</location>
        <location evidence="1 12">Cilium basal body</location>
    </subcellularLocation>
    <subcellularLocation>
        <location evidence="3 12">Cytoplasm</location>
        <location evidence="3 12">Cytoskeleton</location>
        <location evidence="3 12">Microtubule organizing center</location>
        <location evidence="3 12">Centrosome</location>
    </subcellularLocation>
    <subcellularLocation>
        <location evidence="12">Cytoplasm</location>
    </subcellularLocation>
    <subcellularLocation>
        <location evidence="2 12">Nucleus</location>
    </subcellularLocation>
    <subcellularLocation>
        <location evidence="12">Mitochondrion intermembrane space</location>
    </subcellularLocation>
</comment>
<organism evidence="14">
    <name type="scientific">Schistocephalus solidus</name>
    <name type="common">Tapeworm</name>
    <dbReference type="NCBI Taxonomy" id="70667"/>
    <lineage>
        <taxon>Eukaryota</taxon>
        <taxon>Metazoa</taxon>
        <taxon>Spiralia</taxon>
        <taxon>Lophotrochozoa</taxon>
        <taxon>Platyhelminthes</taxon>
        <taxon>Cestoda</taxon>
        <taxon>Eucestoda</taxon>
        <taxon>Diphyllobothriidea</taxon>
        <taxon>Diphyllobothriidae</taxon>
        <taxon>Schistocephalus</taxon>
    </lineage>
</organism>
<dbReference type="EMBL" id="GEEE01021883">
    <property type="protein sequence ID" value="JAP41342.1"/>
    <property type="molecule type" value="Transcribed_RNA"/>
</dbReference>
<evidence type="ECO:0000256" key="10">
    <source>
        <dbReference type="ARBA" id="ARBA00023242"/>
    </source>
</evidence>
<evidence type="ECO:0000256" key="7">
    <source>
        <dbReference type="ARBA" id="ARBA00023069"/>
    </source>
</evidence>
<evidence type="ECO:0000256" key="5">
    <source>
        <dbReference type="ARBA" id="ARBA00014849"/>
    </source>
</evidence>
<dbReference type="GO" id="GO:0005813">
    <property type="term" value="C:centrosome"/>
    <property type="evidence" value="ECO:0007669"/>
    <property type="project" value="UniProtKB-SubCell"/>
</dbReference>
<protein>
    <recommendedName>
        <fullName evidence="5 12">ADP-ribosylation factor-like protein 2-binding protein</fullName>
        <shortName evidence="12">ARF-like 2-binding protein</shortName>
    </recommendedName>
</protein>